<dbReference type="STRING" id="52441.SAMN05216302_101850"/>
<reference evidence="2" key="1">
    <citation type="submission" date="2016-10" db="EMBL/GenBank/DDBJ databases">
        <authorList>
            <person name="Varghese N."/>
            <person name="Submissions S."/>
        </authorList>
    </citation>
    <scope>NUCLEOTIDE SEQUENCE [LARGE SCALE GENOMIC DNA]</scope>
    <source>
        <strain evidence="2">Nm69</strain>
    </source>
</reference>
<protein>
    <submittedName>
        <fullName evidence="1">Uncharacterized protein</fullName>
    </submittedName>
</protein>
<dbReference type="Proteomes" id="UP000199533">
    <property type="component" value="Unassembled WGS sequence"/>
</dbReference>
<sequence>MKMNPDAVHTWKKSIAKLQSFSEGKDIGRSLGNDGSNSNRLERSYWPDTFLWSI</sequence>
<proteinExistence type="predicted"/>
<accession>A0A1I4D1A6</accession>
<gene>
    <name evidence="1" type="ORF">SAMN05216302_101850</name>
</gene>
<dbReference type="AlphaFoldDB" id="A0A1I4D1A6"/>
<evidence type="ECO:0000313" key="2">
    <source>
        <dbReference type="Proteomes" id="UP000199533"/>
    </source>
</evidence>
<evidence type="ECO:0000313" key="1">
    <source>
        <dbReference type="EMBL" id="SFK87318.1"/>
    </source>
</evidence>
<organism evidence="1 2">
    <name type="scientific">Nitrosomonas aestuarii</name>
    <dbReference type="NCBI Taxonomy" id="52441"/>
    <lineage>
        <taxon>Bacteria</taxon>
        <taxon>Pseudomonadati</taxon>
        <taxon>Pseudomonadota</taxon>
        <taxon>Betaproteobacteria</taxon>
        <taxon>Nitrosomonadales</taxon>
        <taxon>Nitrosomonadaceae</taxon>
        <taxon>Nitrosomonas</taxon>
    </lineage>
</organism>
<keyword evidence="2" id="KW-1185">Reference proteome</keyword>
<dbReference type="EMBL" id="FOSP01000018">
    <property type="protein sequence ID" value="SFK87318.1"/>
    <property type="molecule type" value="Genomic_DNA"/>
</dbReference>
<name>A0A1I4D1A6_9PROT</name>